<name>A0AAN6Z548_9PEZI</name>
<keyword evidence="2" id="KW-0812">Transmembrane</keyword>
<organism evidence="3 4">
    <name type="scientific">Parathielavia appendiculata</name>
    <dbReference type="NCBI Taxonomy" id="2587402"/>
    <lineage>
        <taxon>Eukaryota</taxon>
        <taxon>Fungi</taxon>
        <taxon>Dikarya</taxon>
        <taxon>Ascomycota</taxon>
        <taxon>Pezizomycotina</taxon>
        <taxon>Sordariomycetes</taxon>
        <taxon>Sordariomycetidae</taxon>
        <taxon>Sordariales</taxon>
        <taxon>Chaetomiaceae</taxon>
        <taxon>Parathielavia</taxon>
    </lineage>
</organism>
<feature type="region of interest" description="Disordered" evidence="1">
    <location>
        <begin position="138"/>
        <end position="175"/>
    </location>
</feature>
<proteinExistence type="predicted"/>
<feature type="transmembrane region" description="Helical" evidence="2">
    <location>
        <begin position="16"/>
        <end position="39"/>
    </location>
</feature>
<gene>
    <name evidence="3" type="ORF">N657DRAFT_289731</name>
</gene>
<feature type="compositionally biased region" description="Polar residues" evidence="1">
    <location>
        <begin position="138"/>
        <end position="151"/>
    </location>
</feature>
<evidence type="ECO:0000313" key="3">
    <source>
        <dbReference type="EMBL" id="KAK4126050.1"/>
    </source>
</evidence>
<sequence>MQYAVQPEGTPMSPGWIAGTAVGCALAVGALIGAGRCCLRWKRKHREQGQRGPNHHSAPFGFDPGSSELPTTTVSWLFRDSTPPEANNRKFGFLGGLNGNQRDRQDSLYINLRDVAEAARVKRSAAREAYPLEPIQAFSASDIPSTGQASQGEPLPGESSNSATNGTTTPAPVHAKPEHLSWDAVMHGALMPSSKALTTALPEHWLLPGGSSSNPGSSSGDGGGGATATTSAPSISYPPDEPPIFNAMSRHGRLPTWLDGPPRRSRRPAAQPAPAPAPTPPDPPLRDHYLRPPPRPAPATSSKEQRRQQKAIARQQRIMARPRAAYEYQGGNMVFGEPL</sequence>
<feature type="compositionally biased region" description="Low complexity" evidence="1">
    <location>
        <begin position="208"/>
        <end position="218"/>
    </location>
</feature>
<evidence type="ECO:0000256" key="1">
    <source>
        <dbReference type="SAM" id="MobiDB-lite"/>
    </source>
</evidence>
<protein>
    <submittedName>
        <fullName evidence="3">Uncharacterized protein</fullName>
    </submittedName>
</protein>
<comment type="caution">
    <text evidence="3">The sequence shown here is derived from an EMBL/GenBank/DDBJ whole genome shotgun (WGS) entry which is preliminary data.</text>
</comment>
<evidence type="ECO:0000313" key="4">
    <source>
        <dbReference type="Proteomes" id="UP001302602"/>
    </source>
</evidence>
<keyword evidence="2" id="KW-0472">Membrane</keyword>
<evidence type="ECO:0000256" key="2">
    <source>
        <dbReference type="SAM" id="Phobius"/>
    </source>
</evidence>
<dbReference type="Proteomes" id="UP001302602">
    <property type="component" value="Unassembled WGS sequence"/>
</dbReference>
<keyword evidence="2" id="KW-1133">Transmembrane helix</keyword>
<accession>A0AAN6Z548</accession>
<dbReference type="EMBL" id="MU853225">
    <property type="protein sequence ID" value="KAK4126050.1"/>
    <property type="molecule type" value="Genomic_DNA"/>
</dbReference>
<feature type="compositionally biased region" description="Pro residues" evidence="1">
    <location>
        <begin position="271"/>
        <end position="283"/>
    </location>
</feature>
<feature type="region of interest" description="Disordered" evidence="1">
    <location>
        <begin position="46"/>
        <end position="67"/>
    </location>
</feature>
<keyword evidence="4" id="KW-1185">Reference proteome</keyword>
<dbReference type="GeneID" id="87823402"/>
<feature type="compositionally biased region" description="Polar residues" evidence="1">
    <location>
        <begin position="158"/>
        <end position="170"/>
    </location>
</feature>
<reference evidence="3" key="2">
    <citation type="submission" date="2023-05" db="EMBL/GenBank/DDBJ databases">
        <authorList>
            <consortium name="Lawrence Berkeley National Laboratory"/>
            <person name="Steindorff A."/>
            <person name="Hensen N."/>
            <person name="Bonometti L."/>
            <person name="Westerberg I."/>
            <person name="Brannstrom I.O."/>
            <person name="Guillou S."/>
            <person name="Cros-Aarteil S."/>
            <person name="Calhoun S."/>
            <person name="Haridas S."/>
            <person name="Kuo A."/>
            <person name="Mondo S."/>
            <person name="Pangilinan J."/>
            <person name="Riley R."/>
            <person name="Labutti K."/>
            <person name="Andreopoulos B."/>
            <person name="Lipzen A."/>
            <person name="Chen C."/>
            <person name="Yanf M."/>
            <person name="Daum C."/>
            <person name="Ng V."/>
            <person name="Clum A."/>
            <person name="Ohm R."/>
            <person name="Martin F."/>
            <person name="Silar P."/>
            <person name="Natvig D."/>
            <person name="Lalanne C."/>
            <person name="Gautier V."/>
            <person name="Ament-Velasquez S.L."/>
            <person name="Kruys A."/>
            <person name="Hutchinson M.I."/>
            <person name="Powell A.J."/>
            <person name="Barry K."/>
            <person name="Miller A.N."/>
            <person name="Grigoriev I.V."/>
            <person name="Debuchy R."/>
            <person name="Gladieux P."/>
            <person name="Thoren M.H."/>
            <person name="Johannesson H."/>
        </authorList>
    </citation>
    <scope>NUCLEOTIDE SEQUENCE</scope>
    <source>
        <strain evidence="3">CBS 731.68</strain>
    </source>
</reference>
<reference evidence="3" key="1">
    <citation type="journal article" date="2023" name="Mol. Phylogenet. Evol.">
        <title>Genome-scale phylogeny and comparative genomics of the fungal order Sordariales.</title>
        <authorList>
            <person name="Hensen N."/>
            <person name="Bonometti L."/>
            <person name="Westerberg I."/>
            <person name="Brannstrom I.O."/>
            <person name="Guillou S."/>
            <person name="Cros-Aarteil S."/>
            <person name="Calhoun S."/>
            <person name="Haridas S."/>
            <person name="Kuo A."/>
            <person name="Mondo S."/>
            <person name="Pangilinan J."/>
            <person name="Riley R."/>
            <person name="LaButti K."/>
            <person name="Andreopoulos B."/>
            <person name="Lipzen A."/>
            <person name="Chen C."/>
            <person name="Yan M."/>
            <person name="Daum C."/>
            <person name="Ng V."/>
            <person name="Clum A."/>
            <person name="Steindorff A."/>
            <person name="Ohm R.A."/>
            <person name="Martin F."/>
            <person name="Silar P."/>
            <person name="Natvig D.O."/>
            <person name="Lalanne C."/>
            <person name="Gautier V."/>
            <person name="Ament-Velasquez S.L."/>
            <person name="Kruys A."/>
            <person name="Hutchinson M.I."/>
            <person name="Powell A.J."/>
            <person name="Barry K."/>
            <person name="Miller A.N."/>
            <person name="Grigoriev I.V."/>
            <person name="Debuchy R."/>
            <person name="Gladieux P."/>
            <person name="Hiltunen Thoren M."/>
            <person name="Johannesson H."/>
        </authorList>
    </citation>
    <scope>NUCLEOTIDE SEQUENCE</scope>
    <source>
        <strain evidence="3">CBS 731.68</strain>
    </source>
</reference>
<dbReference type="AlphaFoldDB" id="A0AAN6Z548"/>
<dbReference type="RefSeq" id="XP_062649821.1">
    <property type="nucleotide sequence ID" value="XM_062786634.1"/>
</dbReference>
<feature type="region of interest" description="Disordered" evidence="1">
    <location>
        <begin position="204"/>
        <end position="318"/>
    </location>
</feature>